<dbReference type="AlphaFoldDB" id="A0A6A5VN91"/>
<feature type="compositionally biased region" description="Polar residues" evidence="1">
    <location>
        <begin position="180"/>
        <end position="197"/>
    </location>
</feature>
<keyword evidence="3" id="KW-1185">Reference proteome</keyword>
<feature type="compositionally biased region" description="Acidic residues" evidence="1">
    <location>
        <begin position="368"/>
        <end position="378"/>
    </location>
</feature>
<protein>
    <submittedName>
        <fullName evidence="2">Uncharacterized protein</fullName>
    </submittedName>
</protein>
<accession>A0A6A5VN91</accession>
<feature type="compositionally biased region" description="Basic and acidic residues" evidence="1">
    <location>
        <begin position="334"/>
        <end position="357"/>
    </location>
</feature>
<gene>
    <name evidence="2" type="ORF">BU23DRAFT_566082</name>
</gene>
<feature type="region of interest" description="Disordered" evidence="1">
    <location>
        <begin position="245"/>
        <end position="389"/>
    </location>
</feature>
<dbReference type="EMBL" id="ML976667">
    <property type="protein sequence ID" value="KAF1976426.1"/>
    <property type="molecule type" value="Genomic_DNA"/>
</dbReference>
<proteinExistence type="predicted"/>
<evidence type="ECO:0000313" key="2">
    <source>
        <dbReference type="EMBL" id="KAF1976426.1"/>
    </source>
</evidence>
<reference evidence="2" key="1">
    <citation type="journal article" date="2020" name="Stud. Mycol.">
        <title>101 Dothideomycetes genomes: a test case for predicting lifestyles and emergence of pathogens.</title>
        <authorList>
            <person name="Haridas S."/>
            <person name="Albert R."/>
            <person name="Binder M."/>
            <person name="Bloem J."/>
            <person name="Labutti K."/>
            <person name="Salamov A."/>
            <person name="Andreopoulos B."/>
            <person name="Baker S."/>
            <person name="Barry K."/>
            <person name="Bills G."/>
            <person name="Bluhm B."/>
            <person name="Cannon C."/>
            <person name="Castanera R."/>
            <person name="Culley D."/>
            <person name="Daum C."/>
            <person name="Ezra D."/>
            <person name="Gonzalez J."/>
            <person name="Henrissat B."/>
            <person name="Kuo A."/>
            <person name="Liang C."/>
            <person name="Lipzen A."/>
            <person name="Lutzoni F."/>
            <person name="Magnuson J."/>
            <person name="Mondo S."/>
            <person name="Nolan M."/>
            <person name="Ohm R."/>
            <person name="Pangilinan J."/>
            <person name="Park H.-J."/>
            <person name="Ramirez L."/>
            <person name="Alfaro M."/>
            <person name="Sun H."/>
            <person name="Tritt A."/>
            <person name="Yoshinaga Y."/>
            <person name="Zwiers L.-H."/>
            <person name="Turgeon B."/>
            <person name="Goodwin S."/>
            <person name="Spatafora J."/>
            <person name="Crous P."/>
            <person name="Grigoriev I."/>
        </authorList>
    </citation>
    <scope>NUCLEOTIDE SEQUENCE</scope>
    <source>
        <strain evidence="2">CBS 107.79</strain>
    </source>
</reference>
<name>A0A6A5VN91_9PLEO</name>
<dbReference type="Proteomes" id="UP000800036">
    <property type="component" value="Unassembled WGS sequence"/>
</dbReference>
<organism evidence="2 3">
    <name type="scientific">Bimuria novae-zelandiae CBS 107.79</name>
    <dbReference type="NCBI Taxonomy" id="1447943"/>
    <lineage>
        <taxon>Eukaryota</taxon>
        <taxon>Fungi</taxon>
        <taxon>Dikarya</taxon>
        <taxon>Ascomycota</taxon>
        <taxon>Pezizomycotina</taxon>
        <taxon>Dothideomycetes</taxon>
        <taxon>Pleosporomycetidae</taxon>
        <taxon>Pleosporales</taxon>
        <taxon>Massarineae</taxon>
        <taxon>Didymosphaeriaceae</taxon>
        <taxon>Bimuria</taxon>
    </lineage>
</organism>
<evidence type="ECO:0000313" key="3">
    <source>
        <dbReference type="Proteomes" id="UP000800036"/>
    </source>
</evidence>
<feature type="compositionally biased region" description="Polar residues" evidence="1">
    <location>
        <begin position="303"/>
        <end position="314"/>
    </location>
</feature>
<sequence>MSVRQDNYFFPTPQEITSSPRQNGLLVHLFSSPSDFYIIPYVPPAYKPKQKPKPTHKAKSVARIVTTEHSRTGVNCKDGEEWLQVDNNLAMLDWNASQSSHYEAVDASPLPTEPDPELAEAFRGAPELETPERYQFGRQSLDEGQPDMAMIRLLSGTNRDFPHVVEGDAAEEHYSATGVKPSNVTNSQEGGQTTSTGNEEHIVVQHSELDPDEVRTLFTKKIESVQLNSPLAQDELLFSDVDATERPSTTRKRTYSEALDVMPELEPEDTRSAKRRPANRRAESLILYPVSTSEPTLLRTPSGPGSRSRASNEPSPGPLGSDSKGDAAGIPDQLPHDLLEENHDDSANIRGTVKELLRFPTHSASPFEETEDEQDIDPSLDRRRKKKKN</sequence>
<evidence type="ECO:0000256" key="1">
    <source>
        <dbReference type="SAM" id="MobiDB-lite"/>
    </source>
</evidence>
<feature type="region of interest" description="Disordered" evidence="1">
    <location>
        <begin position="175"/>
        <end position="198"/>
    </location>
</feature>
<dbReference type="OrthoDB" id="3562657at2759"/>